<evidence type="ECO:0000313" key="1">
    <source>
        <dbReference type="EMBL" id="KAF2860573.1"/>
    </source>
</evidence>
<proteinExistence type="predicted"/>
<dbReference type="Proteomes" id="UP000799421">
    <property type="component" value="Unassembled WGS sequence"/>
</dbReference>
<dbReference type="EMBL" id="MU005980">
    <property type="protein sequence ID" value="KAF2860573.1"/>
    <property type="molecule type" value="Genomic_DNA"/>
</dbReference>
<organism evidence="1 2">
    <name type="scientific">Piedraia hortae CBS 480.64</name>
    <dbReference type="NCBI Taxonomy" id="1314780"/>
    <lineage>
        <taxon>Eukaryota</taxon>
        <taxon>Fungi</taxon>
        <taxon>Dikarya</taxon>
        <taxon>Ascomycota</taxon>
        <taxon>Pezizomycotina</taxon>
        <taxon>Dothideomycetes</taxon>
        <taxon>Dothideomycetidae</taxon>
        <taxon>Capnodiales</taxon>
        <taxon>Piedraiaceae</taxon>
        <taxon>Piedraia</taxon>
    </lineage>
</organism>
<gene>
    <name evidence="1" type="ORF">K470DRAFT_294882</name>
</gene>
<dbReference type="InterPro" id="IPR008942">
    <property type="entry name" value="ENTH_VHS"/>
</dbReference>
<protein>
    <submittedName>
        <fullName evidence="1">Uncharacterized protein</fullName>
    </submittedName>
</protein>
<dbReference type="AlphaFoldDB" id="A0A6A7BZL6"/>
<evidence type="ECO:0000313" key="2">
    <source>
        <dbReference type="Proteomes" id="UP000799421"/>
    </source>
</evidence>
<keyword evidence="2" id="KW-1185">Reference proteome</keyword>
<name>A0A6A7BZL6_9PEZI</name>
<reference evidence="1" key="1">
    <citation type="journal article" date="2020" name="Stud. Mycol.">
        <title>101 Dothideomycetes genomes: a test case for predicting lifestyles and emergence of pathogens.</title>
        <authorList>
            <person name="Haridas S."/>
            <person name="Albert R."/>
            <person name="Binder M."/>
            <person name="Bloem J."/>
            <person name="Labutti K."/>
            <person name="Salamov A."/>
            <person name="Andreopoulos B."/>
            <person name="Baker S."/>
            <person name="Barry K."/>
            <person name="Bills G."/>
            <person name="Bluhm B."/>
            <person name="Cannon C."/>
            <person name="Castanera R."/>
            <person name="Culley D."/>
            <person name="Daum C."/>
            <person name="Ezra D."/>
            <person name="Gonzalez J."/>
            <person name="Henrissat B."/>
            <person name="Kuo A."/>
            <person name="Liang C."/>
            <person name="Lipzen A."/>
            <person name="Lutzoni F."/>
            <person name="Magnuson J."/>
            <person name="Mondo S."/>
            <person name="Nolan M."/>
            <person name="Ohm R."/>
            <person name="Pangilinan J."/>
            <person name="Park H.-J."/>
            <person name="Ramirez L."/>
            <person name="Alfaro M."/>
            <person name="Sun H."/>
            <person name="Tritt A."/>
            <person name="Yoshinaga Y."/>
            <person name="Zwiers L.-H."/>
            <person name="Turgeon B."/>
            <person name="Goodwin S."/>
            <person name="Spatafora J."/>
            <person name="Crous P."/>
            <person name="Grigoriev I."/>
        </authorList>
    </citation>
    <scope>NUCLEOTIDE SEQUENCE</scope>
    <source>
        <strain evidence="1">CBS 480.64</strain>
    </source>
</reference>
<sequence>MFLSKKPHTIVSTHLKSMLNSDIAANDPSEFSKLRDYITLEPAPRAVEAVRFIRKNLIRNGKRKQIRLLVILDAWCKNAVREHVDALNDVRLCNRVKWVATRAFRSEVGAGSEGLGIGIVGAGSVSRVIVSIGIGSTGIVSTGIIPARSVTERTVLASNAAMRNIRSRVVKRTAFWRLYCCVDGSRKFKLFGPDGDNLIGLEGILVALRGVSQSSVLMHNVNRNQ</sequence>
<dbReference type="SUPFAM" id="SSF48464">
    <property type="entry name" value="ENTH/VHS domain"/>
    <property type="match status" value="1"/>
</dbReference>
<accession>A0A6A7BZL6</accession>